<comment type="caution">
    <text evidence="2">The sequence shown here is derived from an EMBL/GenBank/DDBJ whole genome shotgun (WGS) entry which is preliminary data.</text>
</comment>
<reference evidence="2 3" key="1">
    <citation type="submission" date="2023-08" db="EMBL/GenBank/DDBJ databases">
        <title>Black Yeasts Isolated from many extreme environments.</title>
        <authorList>
            <person name="Coleine C."/>
            <person name="Stajich J.E."/>
            <person name="Selbmann L."/>
        </authorList>
    </citation>
    <scope>NUCLEOTIDE SEQUENCE [LARGE SCALE GENOMIC DNA]</scope>
    <source>
        <strain evidence="2 3">CCFEE 5910</strain>
    </source>
</reference>
<dbReference type="SUPFAM" id="SSF52540">
    <property type="entry name" value="P-loop containing nucleoside triphosphate hydrolases"/>
    <property type="match status" value="1"/>
</dbReference>
<name>A0AAN7T698_9EURO</name>
<gene>
    <name evidence="2" type="ORF">LTR05_000370</name>
</gene>
<dbReference type="Proteomes" id="UP001309876">
    <property type="component" value="Unassembled WGS sequence"/>
</dbReference>
<feature type="region of interest" description="Disordered" evidence="1">
    <location>
        <begin position="117"/>
        <end position="136"/>
    </location>
</feature>
<evidence type="ECO:0000313" key="2">
    <source>
        <dbReference type="EMBL" id="KAK5090200.1"/>
    </source>
</evidence>
<accession>A0AAN7T698</accession>
<keyword evidence="3" id="KW-1185">Reference proteome</keyword>
<dbReference type="PANTHER" id="PTHR48419:SF1">
    <property type="entry name" value="SULFOTRANSFERASE DOMAIN-CONTAINING PROTEIN"/>
    <property type="match status" value="1"/>
</dbReference>
<dbReference type="Gene3D" id="3.40.50.300">
    <property type="entry name" value="P-loop containing nucleotide triphosphate hydrolases"/>
    <property type="match status" value="1"/>
</dbReference>
<dbReference type="PANTHER" id="PTHR48419">
    <property type="entry name" value="SULFOTRANSFERASE DOMAIN-CONTAINING PROTEIN"/>
    <property type="match status" value="1"/>
</dbReference>
<dbReference type="EMBL" id="JAVRRJ010000001">
    <property type="protein sequence ID" value="KAK5090200.1"/>
    <property type="molecule type" value="Genomic_DNA"/>
</dbReference>
<feature type="region of interest" description="Disordered" evidence="1">
    <location>
        <begin position="225"/>
        <end position="245"/>
    </location>
</feature>
<protein>
    <recommendedName>
        <fullName evidence="4">P-loop containing nucleoside triphosphate hydrolase protein</fullName>
    </recommendedName>
</protein>
<dbReference type="InterPro" id="IPR027417">
    <property type="entry name" value="P-loop_NTPase"/>
</dbReference>
<organism evidence="2 3">
    <name type="scientific">Lithohypha guttulata</name>
    <dbReference type="NCBI Taxonomy" id="1690604"/>
    <lineage>
        <taxon>Eukaryota</taxon>
        <taxon>Fungi</taxon>
        <taxon>Dikarya</taxon>
        <taxon>Ascomycota</taxon>
        <taxon>Pezizomycotina</taxon>
        <taxon>Eurotiomycetes</taxon>
        <taxon>Chaetothyriomycetidae</taxon>
        <taxon>Chaetothyriales</taxon>
        <taxon>Trichomeriaceae</taxon>
        <taxon>Lithohypha</taxon>
    </lineage>
</organism>
<evidence type="ECO:0008006" key="4">
    <source>
        <dbReference type="Google" id="ProtNLM"/>
    </source>
</evidence>
<sequence>MAQTQKPIFCVTHPRACSTAFERVFMTRKDLACVHEPFGDAFYYGPERLSVRYENDEEARKASGFGDSTYATIFDRLEREGSEDKRVFIKDIIHYLLPPDAKPPQLAPSLMLKRRGIGTQSNGHTTNGSASPSKDTVPFPYGTPAEPGNPTVVPGELLKKFHYTFLIRDPHYSIPSYYRCTIPPLDKVTGFYKFYPSEAGYDEVRRVFDYLVTAGLVGPSFAGDADDGSVKSAGSDGADSVGSSNGHSDIPDICVIDADDLLDKPKEMIEAYCKTVGLDYDPDMLHWEDEENQRRAKNAFEKWRGFHEDAIDSTELRARTHKKAKKTEDEYDREWTQKYGLKGANTIRQCVDANMDTYNYLKQFAISVIPKHHGYDPHDD</sequence>
<dbReference type="InterPro" id="IPR053226">
    <property type="entry name" value="Pyrrolopyrazine_biosynth_F"/>
</dbReference>
<feature type="compositionally biased region" description="Low complexity" evidence="1">
    <location>
        <begin position="232"/>
        <end position="245"/>
    </location>
</feature>
<evidence type="ECO:0000313" key="3">
    <source>
        <dbReference type="Proteomes" id="UP001309876"/>
    </source>
</evidence>
<dbReference type="AlphaFoldDB" id="A0AAN7T698"/>
<proteinExistence type="predicted"/>
<evidence type="ECO:0000256" key="1">
    <source>
        <dbReference type="SAM" id="MobiDB-lite"/>
    </source>
</evidence>
<feature type="compositionally biased region" description="Polar residues" evidence="1">
    <location>
        <begin position="118"/>
        <end position="134"/>
    </location>
</feature>